<keyword evidence="5" id="KW-0862">Zinc</keyword>
<keyword evidence="12" id="KW-0396">Initiation factor</keyword>
<dbReference type="PANTHER" id="PTHR31576">
    <property type="entry name" value="TATA BOX-BINDING PROTEIN-ASSOCIATED FACTOR RNA POLYMERASE I SUBUNIT B"/>
    <property type="match status" value="1"/>
</dbReference>
<keyword evidence="12" id="KW-0648">Protein biosynthesis</keyword>
<evidence type="ECO:0000259" key="11">
    <source>
        <dbReference type="Pfam" id="PF20645"/>
    </source>
</evidence>
<keyword evidence="9" id="KW-0539">Nucleus</keyword>
<evidence type="ECO:0000313" key="12">
    <source>
        <dbReference type="EMBL" id="KKY20845.1"/>
    </source>
</evidence>
<proteinExistence type="inferred from homology"/>
<evidence type="ECO:0000256" key="8">
    <source>
        <dbReference type="ARBA" id="ARBA00023163"/>
    </source>
</evidence>
<keyword evidence="8" id="KW-0804">Transcription</keyword>
<dbReference type="InterPro" id="IPR033599">
    <property type="entry name" value="TAF1B/Rrn7"/>
</dbReference>
<dbReference type="GO" id="GO:0070860">
    <property type="term" value="C:RNA polymerase I core factor complex"/>
    <property type="evidence" value="ECO:0007669"/>
    <property type="project" value="InterPro"/>
</dbReference>
<keyword evidence="3" id="KW-0479">Metal-binding</keyword>
<feature type="domain" description="Rrn7/TAF1B C-terminal cyclin" evidence="11">
    <location>
        <begin position="18"/>
        <end position="198"/>
    </location>
</feature>
<evidence type="ECO:0000256" key="10">
    <source>
        <dbReference type="SAM" id="MobiDB-lite"/>
    </source>
</evidence>
<evidence type="ECO:0000256" key="4">
    <source>
        <dbReference type="ARBA" id="ARBA00022771"/>
    </source>
</evidence>
<dbReference type="Proteomes" id="UP000053317">
    <property type="component" value="Unassembled WGS sequence"/>
</dbReference>
<sequence>MVQRLPSGQRNAFDASEPPRIDQFRKALRPLIGIIYKDMGVSFPPININILLYRFLREMTLPIEIYPSVKVLAEMCNYDFAFHFPRSVGQKAITVFPEAQLIALVTVAVKLLLPFDPDASRFSPHTLSEPAAQRIDWTTWLKIQRSKTSPSDRESSGAFNGGNESSSLRSLLTTTSTDVFDLTPKDLDRYMDWYQQTWANSDLLNQNPANKEILKLFPLEPIQPRSTVPQEQQISKDQAVEDALNEKLKAVHQTLLSRTPIPDTLHAQNTEDASNPSSSLSVIRPGENYVTTKPWLFDETLITSENPLGETSASNLTEPERQFWLRASEISGFSIKQLLRAVRETENKISKWLNSKRRTEYWEDIDSRKRTDETVERQQSSMNEGDAHADADHVAIADDAMVVDEDVDSADGDM</sequence>
<evidence type="ECO:0000256" key="1">
    <source>
        <dbReference type="ARBA" id="ARBA00004604"/>
    </source>
</evidence>
<feature type="compositionally biased region" description="Basic and acidic residues" evidence="10">
    <location>
        <begin position="385"/>
        <end position="395"/>
    </location>
</feature>
<keyword evidence="4" id="KW-0863">Zinc-finger</keyword>
<dbReference type="GO" id="GO:0042790">
    <property type="term" value="P:nucleolar large rRNA transcription by RNA polymerase I"/>
    <property type="evidence" value="ECO:0007669"/>
    <property type="project" value="TreeGrafter"/>
</dbReference>
<dbReference type="InterPro" id="IPR048538">
    <property type="entry name" value="Rrn7_cyclin_C"/>
</dbReference>
<reference evidence="12 13" key="1">
    <citation type="submission" date="2015-05" db="EMBL/GenBank/DDBJ databases">
        <title>Distinctive expansion of gene families associated with plant cell wall degradation and secondary metabolism in the genomes of grapevine trunk pathogens.</title>
        <authorList>
            <person name="Lawrence D.P."/>
            <person name="Travadon R."/>
            <person name="Rolshausen P.E."/>
            <person name="Baumgartner K."/>
        </authorList>
    </citation>
    <scope>NUCLEOTIDE SEQUENCE [LARGE SCALE GENOMIC DNA]</scope>
    <source>
        <strain evidence="12">UCRPC4</strain>
    </source>
</reference>
<evidence type="ECO:0000256" key="6">
    <source>
        <dbReference type="ARBA" id="ARBA00023015"/>
    </source>
</evidence>
<dbReference type="Pfam" id="PF20645">
    <property type="entry name" value="Rrn7_cyclin_C"/>
    <property type="match status" value="1"/>
</dbReference>
<dbReference type="GO" id="GO:0003743">
    <property type="term" value="F:translation initiation factor activity"/>
    <property type="evidence" value="ECO:0007669"/>
    <property type="project" value="UniProtKB-KW"/>
</dbReference>
<dbReference type="AlphaFoldDB" id="A0A0G2GVX5"/>
<feature type="compositionally biased region" description="Polar residues" evidence="10">
    <location>
        <begin position="266"/>
        <end position="281"/>
    </location>
</feature>
<organism evidence="12 13">
    <name type="scientific">Phaeomoniella chlamydospora</name>
    <name type="common">Phaeoacremonium chlamydosporum</name>
    <dbReference type="NCBI Taxonomy" id="158046"/>
    <lineage>
        <taxon>Eukaryota</taxon>
        <taxon>Fungi</taxon>
        <taxon>Dikarya</taxon>
        <taxon>Ascomycota</taxon>
        <taxon>Pezizomycotina</taxon>
        <taxon>Eurotiomycetes</taxon>
        <taxon>Chaetothyriomycetidae</taxon>
        <taxon>Phaeomoniellales</taxon>
        <taxon>Phaeomoniellaceae</taxon>
        <taxon>Phaeomoniella</taxon>
    </lineage>
</organism>
<gene>
    <name evidence="12" type="ORF">UCRPC4_g04006</name>
</gene>
<evidence type="ECO:0000256" key="2">
    <source>
        <dbReference type="ARBA" id="ARBA00006899"/>
    </source>
</evidence>
<evidence type="ECO:0000256" key="9">
    <source>
        <dbReference type="ARBA" id="ARBA00023242"/>
    </source>
</evidence>
<dbReference type="PANTHER" id="PTHR31576:SF2">
    <property type="entry name" value="TATA BOX-BINDING PROTEIN-ASSOCIATED FACTOR RNA POLYMERASE I SUBUNIT B"/>
    <property type="match status" value="1"/>
</dbReference>
<feature type="region of interest" description="Disordered" evidence="10">
    <location>
        <begin position="369"/>
        <end position="395"/>
    </location>
</feature>
<reference evidence="12 13" key="2">
    <citation type="submission" date="2015-05" db="EMBL/GenBank/DDBJ databases">
        <authorList>
            <person name="Morales-Cruz A."/>
            <person name="Amrine K.C."/>
            <person name="Cantu D."/>
        </authorList>
    </citation>
    <scope>NUCLEOTIDE SEQUENCE [LARGE SCALE GENOMIC DNA]</scope>
    <source>
        <strain evidence="12">UCRPC4</strain>
    </source>
</reference>
<keyword evidence="13" id="KW-1185">Reference proteome</keyword>
<evidence type="ECO:0000256" key="7">
    <source>
        <dbReference type="ARBA" id="ARBA00023125"/>
    </source>
</evidence>
<dbReference type="GO" id="GO:0008270">
    <property type="term" value="F:zinc ion binding"/>
    <property type="evidence" value="ECO:0007669"/>
    <property type="project" value="UniProtKB-KW"/>
</dbReference>
<feature type="region of interest" description="Disordered" evidence="10">
    <location>
        <begin position="146"/>
        <end position="168"/>
    </location>
</feature>
<evidence type="ECO:0000256" key="5">
    <source>
        <dbReference type="ARBA" id="ARBA00022833"/>
    </source>
</evidence>
<accession>A0A0G2GVX5</accession>
<keyword evidence="7" id="KW-0238">DNA-binding</keyword>
<evidence type="ECO:0000256" key="3">
    <source>
        <dbReference type="ARBA" id="ARBA00022723"/>
    </source>
</evidence>
<keyword evidence="6" id="KW-0805">Transcription regulation</keyword>
<comment type="caution">
    <text evidence="12">The sequence shown here is derived from an EMBL/GenBank/DDBJ whole genome shotgun (WGS) entry which is preliminary data.</text>
</comment>
<feature type="region of interest" description="Disordered" evidence="10">
    <location>
        <begin position="259"/>
        <end position="281"/>
    </location>
</feature>
<dbReference type="OrthoDB" id="428577at2759"/>
<comment type="similarity">
    <text evidence="2">Belongs to the RRN7/TAF1B family.</text>
</comment>
<comment type="subcellular location">
    <subcellularLocation>
        <location evidence="1">Nucleus</location>
        <location evidence="1">Nucleolus</location>
    </subcellularLocation>
</comment>
<name>A0A0G2GVX5_PHACM</name>
<dbReference type="EMBL" id="LCWF01000092">
    <property type="protein sequence ID" value="KKY20845.1"/>
    <property type="molecule type" value="Genomic_DNA"/>
</dbReference>
<protein>
    <submittedName>
        <fullName evidence="12">Putative rna polymerase i specific transcription initiation factor</fullName>
    </submittedName>
</protein>
<evidence type="ECO:0000313" key="13">
    <source>
        <dbReference type="Proteomes" id="UP000053317"/>
    </source>
</evidence>
<dbReference type="GO" id="GO:0001164">
    <property type="term" value="F:RNA polymerase I core promoter sequence-specific DNA binding"/>
    <property type="evidence" value="ECO:0007669"/>
    <property type="project" value="InterPro"/>
</dbReference>